<proteinExistence type="inferred from homology"/>
<comment type="similarity">
    <text evidence="3">Belongs to the NanM family.</text>
</comment>
<dbReference type="KEGG" id="ypy:YPK_2362"/>
<evidence type="ECO:0000313" key="4">
    <source>
        <dbReference type="EMBL" id="ACA68639.1"/>
    </source>
</evidence>
<organism evidence="4">
    <name type="scientific">Yersinia pseudotuberculosis serotype O:3 (strain YPIII)</name>
    <dbReference type="NCBI Taxonomy" id="502800"/>
    <lineage>
        <taxon>Bacteria</taxon>
        <taxon>Pseudomonadati</taxon>
        <taxon>Pseudomonadota</taxon>
        <taxon>Gammaproteobacteria</taxon>
        <taxon>Enterobacterales</taxon>
        <taxon>Yersiniaceae</taxon>
        <taxon>Yersinia</taxon>
    </lineage>
</organism>
<gene>
    <name evidence="3" type="primary">nanM</name>
    <name evidence="4" type="ordered locus">YPK_2362</name>
</gene>
<accession>A0A0H3B5E8</accession>
<dbReference type="RefSeq" id="WP_012304204.1">
    <property type="nucleotide sequence ID" value="NZ_CP009792.1"/>
</dbReference>
<keyword evidence="2 3" id="KW-0677">Repeat</keyword>
<comment type="subcellular location">
    <subcellularLocation>
        <location evidence="3">Periplasm</location>
    </subcellularLocation>
</comment>
<feature type="repeat" description="Kelch 1" evidence="3">
    <location>
        <begin position="56"/>
        <end position="100"/>
    </location>
</feature>
<comment type="subunit">
    <text evidence="3">Homodimer.</text>
</comment>
<evidence type="ECO:0000256" key="2">
    <source>
        <dbReference type="ARBA" id="ARBA00022737"/>
    </source>
</evidence>
<dbReference type="InterPro" id="IPR019936">
    <property type="entry name" value="NanM_proteobact"/>
</dbReference>
<dbReference type="NCBIfam" id="NF010730">
    <property type="entry name" value="PRK14131.1"/>
    <property type="match status" value="1"/>
</dbReference>
<dbReference type="EC" id="5.1.3.24" evidence="3"/>
<evidence type="ECO:0000256" key="1">
    <source>
        <dbReference type="ARBA" id="ARBA00022441"/>
    </source>
</evidence>
<feature type="chain" id="PRO_5008988713" description="N-acetylneuraminate epimerase" evidence="3">
    <location>
        <begin position="36"/>
        <end position="392"/>
    </location>
</feature>
<dbReference type="GO" id="GO:0016857">
    <property type="term" value="F:racemase and epimerase activity, acting on carbohydrates and derivatives"/>
    <property type="evidence" value="ECO:0007669"/>
    <property type="project" value="UniProtKB-UniRule"/>
</dbReference>
<protein>
    <recommendedName>
        <fullName evidence="3">N-acetylneuraminate epimerase</fullName>
        <ecNumber evidence="3">5.1.3.24</ecNumber>
    </recommendedName>
    <alternativeName>
        <fullName evidence="3">N-acetylneuraminate mutarotase</fullName>
        <shortName evidence="3">Neu5Ac mutarotase</shortName>
    </alternativeName>
    <alternativeName>
        <fullName evidence="3">Sialic acid epimerase</fullName>
    </alternativeName>
</protein>
<dbReference type="SUPFAM" id="SSF117281">
    <property type="entry name" value="Kelch motif"/>
    <property type="match status" value="1"/>
</dbReference>
<sequence precursor="true">MTQLYPQYKKQLTTKIVLFSALSLLMMASLPNTYAEQYPDVPVPFKNGTGGKVENSLYVGLGSAGVSWFRLDTDKTGAGWQKVANFPGQPREQAVTVVLAGKLYVFGGVGKTNANDTQVRALDDAYRFDPQTNQWQQLATRAPRGLVGTVATTLDGSQAVLLGGVNKAIFDGYFTDLASAGSDEVRKNAVINAYFNQAPADYFYNRDVLIYDPQKNQWKSGGLLPFLGTAGSAISRMDNRLILINGEIKPGLRTAAVWQGLMQGNVLEWQPQPDLIGAETGSAQEGLAGAFSGISHKTVLVAGGANFPGAWKQFNRGHLYAHQGLEKQWHQQVYALVDNQWRIAGKLPQPLGYGVSIQGPDKVILIGGETTGGTATSAVTQLSWQGGKLHIE</sequence>
<name>A0A0H3B5E8_YERPY</name>
<evidence type="ECO:0000256" key="3">
    <source>
        <dbReference type="HAMAP-Rule" id="MF_01195"/>
    </source>
</evidence>
<dbReference type="InterPro" id="IPR015915">
    <property type="entry name" value="Kelch-typ_b-propeller"/>
</dbReference>
<dbReference type="HAMAP" id="MF_01195">
    <property type="entry name" value="NanM"/>
    <property type="match status" value="1"/>
</dbReference>
<dbReference type="PANTHER" id="PTHR24412">
    <property type="entry name" value="KELCH PROTEIN"/>
    <property type="match status" value="1"/>
</dbReference>
<dbReference type="NCBIfam" id="TIGR03547">
    <property type="entry name" value="muta_rot_YjhT"/>
    <property type="match status" value="1"/>
</dbReference>
<comment type="catalytic activity">
    <reaction evidence="3">
        <text>N-acetyl-alpha-neuraminate = N-acetyl-beta-neuraminate</text>
        <dbReference type="Rhea" id="RHEA:25233"/>
        <dbReference type="ChEBI" id="CHEBI:58705"/>
        <dbReference type="ChEBI" id="CHEBI:58770"/>
        <dbReference type="EC" id="5.1.3.24"/>
    </reaction>
</comment>
<feature type="signal peptide" evidence="3">
    <location>
        <begin position="1"/>
        <end position="35"/>
    </location>
</feature>
<dbReference type="InterPro" id="IPR056734">
    <property type="entry name" value="NANM"/>
</dbReference>
<keyword evidence="3" id="KW-0732">Signal</keyword>
<keyword evidence="1 3" id="KW-0880">Kelch repeat</keyword>
<feature type="repeat" description="Kelch 4" evidence="3">
    <location>
        <begin position="193"/>
        <end position="238"/>
    </location>
</feature>
<keyword evidence="3" id="KW-0574">Periplasm</keyword>
<dbReference type="PANTHER" id="PTHR24412:SF489">
    <property type="entry name" value="RING FINGER DOMAIN AND KELCH REPEAT-CONTAINING PROTEIN DDB_G0271372"/>
    <property type="match status" value="1"/>
</dbReference>
<comment type="caution">
    <text evidence="3">Lacks conserved residue(s) required for the propagation of feature annotation.</text>
</comment>
<keyword evidence="3" id="KW-0413">Isomerase</keyword>
<dbReference type="Gene3D" id="2.120.10.80">
    <property type="entry name" value="Kelch-type beta propeller"/>
    <property type="match status" value="1"/>
</dbReference>
<dbReference type="EMBL" id="CP000950">
    <property type="protein sequence ID" value="ACA68639.1"/>
    <property type="molecule type" value="Genomic_DNA"/>
</dbReference>
<dbReference type="Pfam" id="PF24996">
    <property type="entry name" value="NANM"/>
    <property type="match status" value="1"/>
</dbReference>
<dbReference type="AlphaFoldDB" id="A0A0H3B5E8"/>
<reference evidence="4" key="1">
    <citation type="submission" date="2008-02" db="EMBL/GenBank/DDBJ databases">
        <title>Complete sequence of Yersinia pseudotuberculosis YPIII.</title>
        <authorList>
            <consortium name="US DOE Joint Genome Institute"/>
            <person name="Challacombe J.F."/>
            <person name="Bruce D."/>
            <person name="Detter J.C."/>
            <person name="Green L."/>
            <person name="Land M."/>
            <person name="Munk C."/>
            <person name="Lindler L.E."/>
            <person name="Nikolich M.P."/>
            <person name="Brettin T."/>
        </authorList>
    </citation>
    <scope>NUCLEOTIDE SEQUENCE</scope>
    <source>
        <strain evidence="4">YPIII</strain>
    </source>
</reference>
<feature type="repeat" description="Kelch 7" evidence="3">
    <location>
        <begin position="363"/>
        <end position="392"/>
    </location>
</feature>
<comment type="function">
    <text evidence="3">Converts alpha-N-acetylneuranimic acid (Neu5Ac) to the beta-anomer, accelerating the equilibrium between the alpha- and beta-anomers. Probably facilitates sialidase-negative bacteria to compete sucessfully for limited amounts of extracellular Neu5Ac, which is likely taken up in the beta-anomer. In addition, the rapid removal of sialic acid from solution might be advantageous to the bacterium to damp down host responses.</text>
</comment>
<feature type="repeat" description="Kelch 6" evidence="3">
    <location>
        <begin position="312"/>
        <end position="361"/>
    </location>
</feature>
<dbReference type="PATRIC" id="fig|502800.11.peg.3048"/>
<dbReference type="GO" id="GO:0042597">
    <property type="term" value="C:periplasmic space"/>
    <property type="evidence" value="ECO:0007669"/>
    <property type="project" value="UniProtKB-SubCell"/>
</dbReference>
<feature type="active site" description="Proton acceptor" evidence="3">
    <location>
        <position position="247"/>
    </location>
</feature>
<keyword evidence="3" id="KW-0119">Carbohydrate metabolism</keyword>